<accession>A0A815E665</accession>
<sequence>MNRIDMNKFQQKIVLNESLEEKKKFYLNYYESINNDNQYIIYSGKINDFSSSFWIERKWIFYVEINFLNIEYKIRPYNKKWYEDRNENIINYSTNLTLKFIYDSIFEEIERTLTITRIYHLEIFEKEISISILIRILNLLSQIITLKVHSILTDGTTEITFEELDIVWSMKEISKITKVYLKQIDNIEQLDFIFELCPYMEYFKVGFINLLDIQLFFHTIFNNIKYNNHHPNSLCLNIPTADDKILEDIKETIKYENLSPFIIKRVLDNVYLKWK</sequence>
<dbReference type="Proteomes" id="UP000663870">
    <property type="component" value="Unassembled WGS sequence"/>
</dbReference>
<dbReference type="EMBL" id="CAJNOH010002611">
    <property type="protein sequence ID" value="CAF1302634.1"/>
    <property type="molecule type" value="Genomic_DNA"/>
</dbReference>
<dbReference type="Proteomes" id="UP000663854">
    <property type="component" value="Unassembled WGS sequence"/>
</dbReference>
<evidence type="ECO:0000313" key="4">
    <source>
        <dbReference type="Proteomes" id="UP000663870"/>
    </source>
</evidence>
<proteinExistence type="predicted"/>
<keyword evidence="4" id="KW-1185">Reference proteome</keyword>
<comment type="caution">
    <text evidence="1">The sequence shown here is derived from an EMBL/GenBank/DDBJ whole genome shotgun (WGS) entry which is preliminary data.</text>
</comment>
<organism evidence="1 3">
    <name type="scientific">Rotaria sordida</name>
    <dbReference type="NCBI Taxonomy" id="392033"/>
    <lineage>
        <taxon>Eukaryota</taxon>
        <taxon>Metazoa</taxon>
        <taxon>Spiralia</taxon>
        <taxon>Gnathifera</taxon>
        <taxon>Rotifera</taxon>
        <taxon>Eurotatoria</taxon>
        <taxon>Bdelloidea</taxon>
        <taxon>Philodinida</taxon>
        <taxon>Philodinidae</taxon>
        <taxon>Rotaria</taxon>
    </lineage>
</organism>
<evidence type="ECO:0000313" key="3">
    <source>
        <dbReference type="Proteomes" id="UP000663854"/>
    </source>
</evidence>
<dbReference type="EMBL" id="CAJNOL010003832">
    <property type="protein sequence ID" value="CAF1575447.1"/>
    <property type="molecule type" value="Genomic_DNA"/>
</dbReference>
<reference evidence="1" key="1">
    <citation type="submission" date="2021-02" db="EMBL/GenBank/DDBJ databases">
        <authorList>
            <person name="Nowell W R."/>
        </authorList>
    </citation>
    <scope>NUCLEOTIDE SEQUENCE</scope>
</reference>
<protein>
    <submittedName>
        <fullName evidence="1">Uncharacterized protein</fullName>
    </submittedName>
</protein>
<evidence type="ECO:0000313" key="1">
    <source>
        <dbReference type="EMBL" id="CAF1302634.1"/>
    </source>
</evidence>
<dbReference type="AlphaFoldDB" id="A0A815E665"/>
<gene>
    <name evidence="2" type="ORF">JXQ802_LOCUS45625</name>
    <name evidence="1" type="ORF">PYM288_LOCUS29994</name>
</gene>
<evidence type="ECO:0000313" key="2">
    <source>
        <dbReference type="EMBL" id="CAF1575447.1"/>
    </source>
</evidence>
<name>A0A815E665_9BILA</name>